<comment type="caution">
    <text evidence="1">The sequence shown here is derived from an EMBL/GenBank/DDBJ whole genome shotgun (WGS) entry which is preliminary data.</text>
</comment>
<dbReference type="InterPro" id="IPR008949">
    <property type="entry name" value="Isoprenoid_synthase_dom_sf"/>
</dbReference>
<name>A0A437H0C7_9SPHN</name>
<evidence type="ECO:0000313" key="1">
    <source>
        <dbReference type="EMBL" id="RVQ69084.1"/>
    </source>
</evidence>
<reference evidence="1 2" key="1">
    <citation type="submission" date="2018-12" db="EMBL/GenBank/DDBJ databases">
        <title>Croceicoccus ponticola sp. nov., a lipolytic bacterium isolated from seawater.</title>
        <authorList>
            <person name="Yoon J.-H."/>
        </authorList>
    </citation>
    <scope>NUCLEOTIDE SEQUENCE [LARGE SCALE GENOMIC DNA]</scope>
    <source>
        <strain evidence="1 2">GM-16</strain>
    </source>
</reference>
<evidence type="ECO:0000313" key="2">
    <source>
        <dbReference type="Proteomes" id="UP000283003"/>
    </source>
</evidence>
<accession>A0A437H0C7</accession>
<dbReference type="Proteomes" id="UP000283003">
    <property type="component" value="Unassembled WGS sequence"/>
</dbReference>
<evidence type="ECO:0008006" key="3">
    <source>
        <dbReference type="Google" id="ProtNLM"/>
    </source>
</evidence>
<proteinExistence type="predicted"/>
<sequence length="214" mass="22848">MRAIYDDLNQSLPPPVRMAISHAPLRARELWTGFFALDRRFANILATGAEPMLAQMRLAWWRETLAQPAASRPAGEPLLAALTAWDSERLALAGLADGWEALIGDAPLDAAAFAALAGARAEAIAALVRICDAAELEIEASGRGYVWALHDIAAHLSDRTENDRVVALVRSAPATDGTAARLLRPVAILDALARRRGGGLGNFALALRIGLFGR</sequence>
<gene>
    <name evidence="1" type="ORF">EKN06_02420</name>
</gene>
<keyword evidence="2" id="KW-1185">Reference proteome</keyword>
<dbReference type="SUPFAM" id="SSF48576">
    <property type="entry name" value="Terpenoid synthases"/>
    <property type="match status" value="1"/>
</dbReference>
<protein>
    <recommendedName>
        <fullName evidence="3">Phytoene synthase</fullName>
    </recommendedName>
</protein>
<dbReference type="EMBL" id="RXOL01000001">
    <property type="protein sequence ID" value="RVQ69084.1"/>
    <property type="molecule type" value="Genomic_DNA"/>
</dbReference>
<organism evidence="1 2">
    <name type="scientific">Croceicoccus ponticola</name>
    <dbReference type="NCBI Taxonomy" id="2217664"/>
    <lineage>
        <taxon>Bacteria</taxon>
        <taxon>Pseudomonadati</taxon>
        <taxon>Pseudomonadota</taxon>
        <taxon>Alphaproteobacteria</taxon>
        <taxon>Sphingomonadales</taxon>
        <taxon>Erythrobacteraceae</taxon>
        <taxon>Croceicoccus</taxon>
    </lineage>
</organism>
<dbReference type="AlphaFoldDB" id="A0A437H0C7"/>